<dbReference type="PROSITE" id="PS50191">
    <property type="entry name" value="CRAL_TRIO"/>
    <property type="match status" value="1"/>
</dbReference>
<reference evidence="2" key="1">
    <citation type="submission" date="2019-12" db="EMBL/GenBank/DDBJ databases">
        <authorList>
            <person name="Scholes J."/>
        </authorList>
    </citation>
    <scope>NUCLEOTIDE SEQUENCE</scope>
</reference>
<dbReference type="Pfam" id="PF00650">
    <property type="entry name" value="CRAL_TRIO"/>
    <property type="match status" value="1"/>
</dbReference>
<organism evidence="2 3">
    <name type="scientific">Striga hermonthica</name>
    <name type="common">Purple witchweed</name>
    <name type="synonym">Buchnera hermonthica</name>
    <dbReference type="NCBI Taxonomy" id="68872"/>
    <lineage>
        <taxon>Eukaryota</taxon>
        <taxon>Viridiplantae</taxon>
        <taxon>Streptophyta</taxon>
        <taxon>Embryophyta</taxon>
        <taxon>Tracheophyta</taxon>
        <taxon>Spermatophyta</taxon>
        <taxon>Magnoliopsida</taxon>
        <taxon>eudicotyledons</taxon>
        <taxon>Gunneridae</taxon>
        <taxon>Pentapetalae</taxon>
        <taxon>asterids</taxon>
        <taxon>lamiids</taxon>
        <taxon>Lamiales</taxon>
        <taxon>Orobanchaceae</taxon>
        <taxon>Buchnereae</taxon>
        <taxon>Striga</taxon>
    </lineage>
</organism>
<dbReference type="InterPro" id="IPR001251">
    <property type="entry name" value="CRAL-TRIO_dom"/>
</dbReference>
<keyword evidence="3" id="KW-1185">Reference proteome</keyword>
<dbReference type="SUPFAM" id="SSF52087">
    <property type="entry name" value="CRAL/TRIO domain"/>
    <property type="match status" value="1"/>
</dbReference>
<feature type="domain" description="CRAL-TRIO" evidence="1">
    <location>
        <begin position="54"/>
        <end position="218"/>
    </location>
</feature>
<dbReference type="InterPro" id="IPR036865">
    <property type="entry name" value="CRAL-TRIO_dom_sf"/>
</dbReference>
<gene>
    <name evidence="2" type="ORF">SHERM_01877</name>
</gene>
<sequence length="218" mass="25682">MSQCLRLRPPWAHHFNELSRVQCAKPRKVCRLTVRSCSSAPQNTRKLVAEVKEKLEKEHNNLPIGKYGRDDEEMILWFLKDRRFSVDEAVSKLTKAIRWRKEFGVSGLSEESVSRSAKTEEIEYNIYIYIYIYAKYIRKGLIFMLYLGLLCKFDAFYCYYPRRLGQVLFVDAPFIFKPIWGLVKPLVKSYASLVRFCTAKDVKEEYFTVNTVPASFRE</sequence>
<dbReference type="AlphaFoldDB" id="A0A9N7NA59"/>
<proteinExistence type="predicted"/>
<dbReference type="Proteomes" id="UP001153555">
    <property type="component" value="Unassembled WGS sequence"/>
</dbReference>
<evidence type="ECO:0000259" key="1">
    <source>
        <dbReference type="PROSITE" id="PS50191"/>
    </source>
</evidence>
<comment type="caution">
    <text evidence="2">The sequence shown here is derived from an EMBL/GenBank/DDBJ whole genome shotgun (WGS) entry which is preliminary data.</text>
</comment>
<dbReference type="PANTHER" id="PTHR47556:SF1">
    <property type="entry name" value="SEC14P-LIKE PHOSPHATIDYLINOSITOL TRANSFER FAMILY PROTEIN"/>
    <property type="match status" value="1"/>
</dbReference>
<dbReference type="EMBL" id="CACSLK010027624">
    <property type="protein sequence ID" value="CAA0826679.1"/>
    <property type="molecule type" value="Genomic_DNA"/>
</dbReference>
<accession>A0A9N7NA59</accession>
<protein>
    <submittedName>
        <fullName evidence="2">Sec14p-like phosphatidylinositol transfer family protein</fullName>
    </submittedName>
</protein>
<dbReference type="Gene3D" id="3.40.525.10">
    <property type="entry name" value="CRAL-TRIO lipid binding domain"/>
    <property type="match status" value="2"/>
</dbReference>
<dbReference type="SUPFAM" id="SSF46938">
    <property type="entry name" value="CRAL/TRIO N-terminal domain"/>
    <property type="match status" value="1"/>
</dbReference>
<dbReference type="OrthoDB" id="75724at2759"/>
<dbReference type="InterPro" id="IPR036273">
    <property type="entry name" value="CRAL/TRIO_N_dom_sf"/>
</dbReference>
<name>A0A9N7NA59_STRHE</name>
<dbReference type="PANTHER" id="PTHR47556">
    <property type="entry name" value="SEC14P-LIKE PHOSPHATIDYLINOSITOL TRANSFER FAMILY PROTEIN"/>
    <property type="match status" value="1"/>
</dbReference>
<evidence type="ECO:0000313" key="3">
    <source>
        <dbReference type="Proteomes" id="UP001153555"/>
    </source>
</evidence>
<evidence type="ECO:0000313" key="2">
    <source>
        <dbReference type="EMBL" id="CAA0826679.1"/>
    </source>
</evidence>